<dbReference type="EC" id="3.2.1.-" evidence="9"/>
<dbReference type="SMART" id="SM00872">
    <property type="entry name" value="Alpha-mann_mid"/>
    <property type="match status" value="1"/>
</dbReference>
<keyword evidence="5" id="KW-0325">Glycoprotein</keyword>
<dbReference type="PANTHER" id="PTHR11607:SF57">
    <property type="entry name" value="ALPHA-MANNOSIDASE 2X"/>
    <property type="match status" value="1"/>
</dbReference>
<dbReference type="InterPro" id="IPR037094">
    <property type="entry name" value="Glyco_hydro_38_cen_sf"/>
</dbReference>
<dbReference type="Xenbase" id="XB-GENE-981388">
    <property type="gene designation" value="man2a2"/>
</dbReference>
<dbReference type="InterPro" id="IPR050843">
    <property type="entry name" value="Glycosyl_Hydrlase_38"/>
</dbReference>
<sequence>MKLKKQVTVCGAAIFCVAVFSLYLMLDKVQHDPPRRQNGGNFPRSQISVLQNRIEQLEQLLEENHEIISHIKDSVLELTANAEGQPILLPYHTPNGTWVMPPDPRPSFYSVSPQDCQFSVANKRQKTDLQMLDVYTQLPFDNVDGGVWKQGFDITYDPKEWDNEPLQVFVVPHSHNDPGWIKTFDKYYYDQTQHILNNMVVKLHEDPRRKFIWSEISFFSKWWDNINSQKRAAVRRLVASGQLEMTTGGWVMPDEANTHYFAMIDQMIEGHQWLKKNLDPDSSTDIFCHMMPFYSYDVPHTCGPDPKICCQFDFRRLPGGRINCPWKVPPRAITDSNVAERANILLDQYKKKSKLYRSKVVLVPLGDDFRYDKIQEWDAQFLNYQKLFDYMNSHPELHVQAQFGTLSDYFDALYKRMGVVPGIKPPDFPVVSGDFFSYADREDHYWTGYYTSRPFYKSMDRVLESHLRGAEILYSLAINHARKAGTESKYPLSDYALLTDARRNLGLFQHHDAITGTAKEAVVIDYGVRLLHSLMNLKRIIINAAHYLVVADKEKYHYDHSVPFFSTDESRLTQESLPEKTVIKLTASPRYVVVFNPVEQNRLCVVSLLVNTYNVRVLTEDGQPVAAQLSPVWQSVTDMNPDVYQVSFTARLPSLGLSIFQLHASIDTHTTLKSNVHVHLHGRELSIKKQDVFPVKVAESSTDDFHIENQYMQVWFSGTTGLLKSIKRAGEEQEQKINMQFLIYGTRTSKDKSGAYLFLPDGEAKPYTPKDPPVVKVTEGPFYSEVTCQYQHVQQVMRLYNLPGTEGLSLDISSLIDIRDHVNKEIAMRLSTDIQSEDIFFTDLNGFQVQPRRFFKKLPLQANFYPMPTMAYIQDEQNRLTLHTAQALGVSSLKNGELEVILDRRLMQDDNRGLGQGLKDNKRLCSRFRIQMEKRSAGNKSQGNQPVSFPSLLSHMTSMHLNHDPLVMAVSNEKSPALKSFQPLSATLPCDFHILNLRTLQAEDDGLPSPDMALILHRKGFDCGLEAKNLGFNCTTSQGKLSLGSLFLGLDIGTVQPTSLTLMYSLAFPSNNSNPTVSMDPMEISTYRLRFS</sequence>
<dbReference type="InterPro" id="IPR015341">
    <property type="entry name" value="Glyco_hydro_38_cen"/>
</dbReference>
<evidence type="ECO:0000256" key="1">
    <source>
        <dbReference type="ARBA" id="ARBA00009792"/>
    </source>
</evidence>
<evidence type="ECO:0000259" key="11">
    <source>
        <dbReference type="SMART" id="SM00872"/>
    </source>
</evidence>
<proteinExistence type="inferred from homology"/>
<evidence type="ECO:0000256" key="6">
    <source>
        <dbReference type="ARBA" id="ARBA00023295"/>
    </source>
</evidence>
<reference evidence="12" key="2">
    <citation type="submission" date="2020-05" db="UniProtKB">
        <authorList>
            <consortium name="Ensembl"/>
        </authorList>
    </citation>
    <scope>IDENTIFICATION</scope>
</reference>
<dbReference type="SUPFAM" id="SSF88688">
    <property type="entry name" value="Families 57/38 glycoside transferase middle domain"/>
    <property type="match status" value="1"/>
</dbReference>
<evidence type="ECO:0000256" key="8">
    <source>
        <dbReference type="ARBA" id="ARBA00093232"/>
    </source>
</evidence>
<dbReference type="FunFam" id="2.60.40.1180:FF:000009">
    <property type="entry name" value="Alpha-mannosidase"/>
    <property type="match status" value="1"/>
</dbReference>
<keyword evidence="6 9" id="KW-0326">Glycosidase</keyword>
<feature type="transmembrane region" description="Helical" evidence="10">
    <location>
        <begin position="7"/>
        <end position="26"/>
    </location>
</feature>
<dbReference type="AlphaFoldDB" id="A0A6I8SHT3"/>
<keyword evidence="3 9" id="KW-0378">Hydrolase</keyword>
<accession>A0A6I8SHT3</accession>
<feature type="domain" description="Glycoside hydrolase family 38 central" evidence="11">
    <location>
        <begin position="444"/>
        <end position="530"/>
    </location>
</feature>
<keyword evidence="10" id="KW-0812">Transmembrane</keyword>
<dbReference type="Bgee" id="ENSXETG00000015458">
    <property type="expression patterns" value="Expressed in skeletal muscle tissue and 14 other cell types or tissues"/>
</dbReference>
<name>A0A6I8SHT3_XENTR</name>
<dbReference type="FunFam" id="3.20.110.10:FF:000016">
    <property type="entry name" value="Alpha-mannosidase"/>
    <property type="match status" value="1"/>
</dbReference>
<dbReference type="InterPro" id="IPR011013">
    <property type="entry name" value="Gal_mutarotase_sf_dom"/>
</dbReference>
<dbReference type="Gene3D" id="2.70.98.30">
    <property type="entry name" value="Golgi alpha-mannosidase II, domain 4"/>
    <property type="match status" value="1"/>
</dbReference>
<dbReference type="FunFam" id="2.70.98.30:FF:000002">
    <property type="entry name" value="Alpha-mannosidase"/>
    <property type="match status" value="1"/>
</dbReference>
<comment type="cofactor">
    <cofactor evidence="9">
        <name>Zn(2+)</name>
        <dbReference type="ChEBI" id="CHEBI:29105"/>
    </cofactor>
    <text evidence="9">Binds 1 zinc ion per subunit.</text>
</comment>
<gene>
    <name evidence="12" type="primary">man2a2</name>
</gene>
<dbReference type="GeneTree" id="ENSGT01030000234638"/>
<evidence type="ECO:0000313" key="12">
    <source>
        <dbReference type="Ensembl" id="ENSXETP00000092754"/>
    </source>
</evidence>
<organism evidence="12">
    <name type="scientific">Xenopus tropicalis</name>
    <name type="common">Western clawed frog</name>
    <name type="synonym">Silurana tropicalis</name>
    <dbReference type="NCBI Taxonomy" id="8364"/>
    <lineage>
        <taxon>Eukaryota</taxon>
        <taxon>Metazoa</taxon>
        <taxon>Chordata</taxon>
        <taxon>Craniata</taxon>
        <taxon>Vertebrata</taxon>
        <taxon>Euteleostomi</taxon>
        <taxon>Amphibia</taxon>
        <taxon>Batrachia</taxon>
        <taxon>Anura</taxon>
        <taxon>Pipoidea</taxon>
        <taxon>Pipidae</taxon>
        <taxon>Xenopodinae</taxon>
        <taxon>Xenopus</taxon>
        <taxon>Silurana</taxon>
    </lineage>
</organism>
<evidence type="ECO:0000256" key="3">
    <source>
        <dbReference type="ARBA" id="ARBA00022801"/>
    </source>
</evidence>
<dbReference type="SUPFAM" id="SSF88713">
    <property type="entry name" value="Glycoside hydrolase/deacetylase"/>
    <property type="match status" value="1"/>
</dbReference>
<dbReference type="Pfam" id="PF09261">
    <property type="entry name" value="Alpha-mann_mid"/>
    <property type="match status" value="1"/>
</dbReference>
<dbReference type="GO" id="GO:0046872">
    <property type="term" value="F:metal ion binding"/>
    <property type="evidence" value="ECO:0007669"/>
    <property type="project" value="UniProtKB-KW"/>
</dbReference>
<reference evidence="12" key="1">
    <citation type="journal article" date="2010" name="Science">
        <title>The genome of the Western clawed frog Xenopus tropicalis.</title>
        <authorList>
            <person name="Hellsten U."/>
            <person name="Harland R.M."/>
            <person name="Gilchrist M.J."/>
            <person name="Hendrix D."/>
            <person name="Jurka J."/>
            <person name="Kapitonov V."/>
            <person name="Ovcharenko I."/>
            <person name="Putnam N.H."/>
            <person name="Shu S."/>
            <person name="Taher L."/>
            <person name="Blitz I.L."/>
            <person name="Blumberg B."/>
            <person name="Dichmann D.S."/>
            <person name="Dubchak I."/>
            <person name="Amaya E."/>
            <person name="Detter J.C."/>
            <person name="Fletcher R."/>
            <person name="Gerhard D.S."/>
            <person name="Goodstein D."/>
            <person name="Graves T."/>
            <person name="Grigoriev I.V."/>
            <person name="Grimwood J."/>
            <person name="Kawashima T."/>
            <person name="Lindquist E."/>
            <person name="Lucas S.M."/>
            <person name="Mead P.E."/>
            <person name="Mitros T."/>
            <person name="Ogino H."/>
            <person name="Ohta Y."/>
            <person name="Poliakov A.V."/>
            <person name="Pollet N."/>
            <person name="Robert J."/>
            <person name="Salamov A."/>
            <person name="Sater A.K."/>
            <person name="Schmutz J."/>
            <person name="Terry A."/>
            <person name="Vize P.D."/>
            <person name="Warren W.C."/>
            <person name="Wells D."/>
            <person name="Wills A."/>
            <person name="Wilson R.K."/>
            <person name="Zimmerman L.B."/>
            <person name="Zorn A.M."/>
            <person name="Grainger R."/>
            <person name="Grammer T."/>
            <person name="Khokha M.K."/>
            <person name="Richardson P.M."/>
            <person name="Rokhsar D.S."/>
        </authorList>
    </citation>
    <scope>NUCLEOTIDE SEQUENCE [LARGE SCALE GENOMIC DNA]</scope>
    <source>
        <strain evidence="12">Nigerian</strain>
    </source>
</reference>
<dbReference type="FunFam" id="1.20.1270.50:FF:000001">
    <property type="entry name" value="Alpha-mannosidase"/>
    <property type="match status" value="1"/>
</dbReference>
<dbReference type="Pfam" id="PF07748">
    <property type="entry name" value="Glyco_hydro_38C"/>
    <property type="match status" value="1"/>
</dbReference>
<dbReference type="Ensembl" id="ENSXETT00000069780">
    <property type="protein sequence ID" value="ENSXETP00000092754"/>
    <property type="gene ID" value="ENSXETG00000015458"/>
</dbReference>
<dbReference type="InterPro" id="IPR000602">
    <property type="entry name" value="Glyco_hydro_38_N"/>
</dbReference>
<evidence type="ECO:0000256" key="5">
    <source>
        <dbReference type="ARBA" id="ARBA00023180"/>
    </source>
</evidence>
<evidence type="ECO:0000256" key="7">
    <source>
        <dbReference type="ARBA" id="ARBA00059516"/>
    </source>
</evidence>
<dbReference type="InterPro" id="IPR028995">
    <property type="entry name" value="Glyco_hydro_57/38_cen_sf"/>
</dbReference>
<dbReference type="PANTHER" id="PTHR11607">
    <property type="entry name" value="ALPHA-MANNOSIDASE"/>
    <property type="match status" value="1"/>
</dbReference>
<dbReference type="Pfam" id="PF01074">
    <property type="entry name" value="Glyco_hydro_38N"/>
    <property type="match status" value="2"/>
</dbReference>
<comment type="function">
    <text evidence="7">Catalyzes the first committed step in the biosynthesis of complex N-glycans. It controls conversion of high mannose to complex N-glycans; the final hydrolytic step in the N-glycan maturation pathway.</text>
</comment>
<protein>
    <recommendedName>
        <fullName evidence="9">Alpha-mannosidase</fullName>
        <ecNumber evidence="9">3.2.1.-</ecNumber>
    </recommendedName>
</protein>
<dbReference type="SUPFAM" id="SSF74650">
    <property type="entry name" value="Galactose mutarotase-like"/>
    <property type="match status" value="1"/>
</dbReference>
<dbReference type="GO" id="GO:0006013">
    <property type="term" value="P:mannose metabolic process"/>
    <property type="evidence" value="ECO:0007669"/>
    <property type="project" value="InterPro"/>
</dbReference>
<keyword evidence="2 9" id="KW-0479">Metal-binding</keyword>
<dbReference type="InterPro" id="IPR011330">
    <property type="entry name" value="Glyco_hydro/deAcase_b/a-brl"/>
</dbReference>
<dbReference type="Gene3D" id="3.20.110.10">
    <property type="entry name" value="Glycoside hydrolase 38, N terminal domain"/>
    <property type="match status" value="2"/>
</dbReference>
<keyword evidence="4 9" id="KW-0862">Zinc</keyword>
<keyword evidence="10" id="KW-1133">Transmembrane helix</keyword>
<comment type="similarity">
    <text evidence="1 9">Belongs to the glycosyl hydrolase 38 family.</text>
</comment>
<dbReference type="GO" id="GO:0030246">
    <property type="term" value="F:carbohydrate binding"/>
    <property type="evidence" value="ECO:0007669"/>
    <property type="project" value="InterPro"/>
</dbReference>
<dbReference type="InterPro" id="IPR011682">
    <property type="entry name" value="Glyco_hydro_38_C"/>
</dbReference>
<dbReference type="Gene3D" id="1.20.1270.50">
    <property type="entry name" value="Glycoside hydrolase family 38, central domain"/>
    <property type="match status" value="1"/>
</dbReference>
<evidence type="ECO:0000256" key="4">
    <source>
        <dbReference type="ARBA" id="ARBA00022833"/>
    </source>
</evidence>
<comment type="catalytic activity">
    <reaction evidence="8">
        <text>N(4)-{beta-D-GlcNAc-(1-&gt;2)-alpha-D-Man-(1-&gt;3)-[alpha-D-Man-(1-&gt;3)-[alpha-D-Man-(1-&gt;6)]-alpha-D-Man-(1-&gt;6)]-beta-D-Man-(1-&gt;4)-beta-D-GlcNAc-(1-&gt;4)-beta-D-GlcNAc}-L-asparaginyl-[protein] + 2 H2O = 2 alpha-D-mannopyranose + an N(4)-{beta-D-GlcNAc-(1-&gt;2)-alpha-D-Man-(1-&gt;3)-[alpha-D-Man-(1-&gt;6)]-beta-D-Man-(1-&gt;4)-beta-D-GlcNAc-(1-&gt;4)-beta-D-GlcNAc}-L-asparaginyl-[protein]</text>
        <dbReference type="Rhea" id="RHEA:56052"/>
        <dbReference type="Rhea" id="RHEA-COMP:14368"/>
        <dbReference type="Rhea" id="RHEA-COMP:14369"/>
        <dbReference type="ChEBI" id="CHEBI:15377"/>
        <dbReference type="ChEBI" id="CHEBI:28729"/>
        <dbReference type="ChEBI" id="CHEBI:60615"/>
        <dbReference type="ChEBI" id="CHEBI:60625"/>
        <dbReference type="EC" id="3.2.1.114"/>
    </reaction>
</comment>
<evidence type="ECO:0000256" key="9">
    <source>
        <dbReference type="RuleBase" id="RU361199"/>
    </source>
</evidence>
<evidence type="ECO:0000256" key="10">
    <source>
        <dbReference type="SAM" id="Phobius"/>
    </source>
</evidence>
<evidence type="ECO:0000256" key="2">
    <source>
        <dbReference type="ARBA" id="ARBA00022723"/>
    </source>
</evidence>
<dbReference type="InterPro" id="IPR027291">
    <property type="entry name" value="Glyco_hydro_38_N_sf"/>
</dbReference>
<keyword evidence="10" id="KW-0472">Membrane</keyword>
<dbReference type="Gene3D" id="2.60.40.1180">
    <property type="entry name" value="Golgi alpha-mannosidase II"/>
    <property type="match status" value="1"/>
</dbReference>
<dbReference type="GO" id="GO:0004572">
    <property type="term" value="F:mannosyl-oligosaccharide 1,3-1,6-alpha-mannosidase activity"/>
    <property type="evidence" value="ECO:0007669"/>
    <property type="project" value="UniProtKB-EC"/>
</dbReference>
<dbReference type="InterPro" id="IPR013780">
    <property type="entry name" value="Glyco_hydro_b"/>
</dbReference>